<evidence type="ECO:0000313" key="3">
    <source>
        <dbReference type="EMBL" id="AWO83132.1"/>
    </source>
</evidence>
<dbReference type="PANTHER" id="PTHR12286">
    <property type="entry name" value="SACCHAROPINE DEHYDROGENASE-LIKE OXIDOREDUCTASE"/>
    <property type="match status" value="1"/>
</dbReference>
<dbReference type="Pfam" id="PF03435">
    <property type="entry name" value="Sacchrp_dh_NADP"/>
    <property type="match status" value="1"/>
</dbReference>
<dbReference type="EMBL" id="CP029604">
    <property type="protein sequence ID" value="AWO83132.1"/>
    <property type="molecule type" value="Genomic_DNA"/>
</dbReference>
<feature type="domain" description="Saccharopine dehydrogenase NADP binding" evidence="2">
    <location>
        <begin position="30"/>
        <end position="157"/>
    </location>
</feature>
<dbReference type="InterPro" id="IPR051276">
    <property type="entry name" value="Saccharopine_DH-like_oxidrdct"/>
</dbReference>
<reference evidence="3 4" key="1">
    <citation type="submission" date="2018-05" db="EMBL/GenBank/DDBJ databases">
        <title>Complete genome sequence of Gordonia terrae NRRL B-16283.</title>
        <authorList>
            <person name="Garlena R.A."/>
            <person name="Russell D.A."/>
            <person name="Hatfull G.F."/>
        </authorList>
    </citation>
    <scope>NUCLEOTIDE SEQUENCE [LARGE SCALE GENOMIC DNA]</scope>
    <source>
        <strain evidence="3 4">NRRL B-16283</strain>
    </source>
</reference>
<dbReference type="RefSeq" id="WP_004021753.1">
    <property type="nucleotide sequence ID" value="NZ_CABEIC010000002.1"/>
</dbReference>
<name>A0AAD0KA18_9ACTN</name>
<dbReference type="GeneID" id="32687273"/>
<dbReference type="GO" id="GO:0009247">
    <property type="term" value="P:glycolipid biosynthetic process"/>
    <property type="evidence" value="ECO:0007669"/>
    <property type="project" value="TreeGrafter"/>
</dbReference>
<evidence type="ECO:0000259" key="2">
    <source>
        <dbReference type="Pfam" id="PF03435"/>
    </source>
</evidence>
<evidence type="ECO:0000313" key="4">
    <source>
        <dbReference type="Proteomes" id="UP000247118"/>
    </source>
</evidence>
<dbReference type="InterPro" id="IPR036291">
    <property type="entry name" value="NAD(P)-bd_dom_sf"/>
</dbReference>
<sequence>MSGESNTDTTSTPEPTPNGGPGGHGREFDVVVYGASGFVGELTARYLADHAPIGTKIALAGRNESKLTAARERLPLRAHDWPLIIADAESPAALDAMVARTQVVCTTVGPYLKYGEALVVAAATAGTDYVDLTGEVPFVRYSIDKVHDVAAASGARIVHSCGFDSVPSDITTYALFKKIADDAAGEMTDTTLVVESFRGGISGGTIDSMRVIAEEARNAQSRRLMLNPQALSSGPGDVPRVSLSDEPSDLSIINAKKVDPSLRGTLAPFFMAAHNTRIVRRSNALLDNAYGKNFHYAETMSVGSVPAVSTLLAGAVAVGTGAFMGAMSFGPTRRVLDRVLPKPGDGPSEKARENGYFVVGTFTRTTTGRRYRARMRAQGDPGYKATAVMLAESALALALDRDRLPKRSGVLTTAVAMGDALIDRLRNAGFSIDATELTDPAPGA</sequence>
<proteinExistence type="predicted"/>
<dbReference type="KEGG" id="gta:BCM27_05830"/>
<gene>
    <name evidence="3" type="ORF">DLJ61_05880</name>
</gene>
<feature type="region of interest" description="Disordered" evidence="1">
    <location>
        <begin position="1"/>
        <end position="26"/>
    </location>
</feature>
<dbReference type="InterPro" id="IPR005097">
    <property type="entry name" value="Sacchrp_dh_NADP-bd"/>
</dbReference>
<dbReference type="SUPFAM" id="SSF51735">
    <property type="entry name" value="NAD(P)-binding Rossmann-fold domains"/>
    <property type="match status" value="1"/>
</dbReference>
<organism evidence="3 4">
    <name type="scientific">Gordonia terrae</name>
    <dbReference type="NCBI Taxonomy" id="2055"/>
    <lineage>
        <taxon>Bacteria</taxon>
        <taxon>Bacillati</taxon>
        <taxon>Actinomycetota</taxon>
        <taxon>Actinomycetes</taxon>
        <taxon>Mycobacteriales</taxon>
        <taxon>Gordoniaceae</taxon>
        <taxon>Gordonia</taxon>
    </lineage>
</organism>
<accession>A0AAD0KA18</accession>
<dbReference type="Proteomes" id="UP000247118">
    <property type="component" value="Chromosome"/>
</dbReference>
<protein>
    <submittedName>
        <fullName evidence="3">Enoyl-ACP reductase</fullName>
    </submittedName>
</protein>
<dbReference type="Gene3D" id="3.40.50.720">
    <property type="entry name" value="NAD(P)-binding Rossmann-like Domain"/>
    <property type="match status" value="1"/>
</dbReference>
<dbReference type="AlphaFoldDB" id="A0AAD0KA18"/>
<dbReference type="GO" id="GO:0005886">
    <property type="term" value="C:plasma membrane"/>
    <property type="evidence" value="ECO:0007669"/>
    <property type="project" value="TreeGrafter"/>
</dbReference>
<evidence type="ECO:0000256" key="1">
    <source>
        <dbReference type="SAM" id="MobiDB-lite"/>
    </source>
</evidence>
<dbReference type="PANTHER" id="PTHR12286:SF5">
    <property type="entry name" value="SACCHAROPINE DEHYDROGENASE-LIKE OXIDOREDUCTASE"/>
    <property type="match status" value="1"/>
</dbReference>